<reference evidence="3 4" key="1">
    <citation type="submission" date="2023-06" db="EMBL/GenBank/DDBJ databases">
        <authorList>
            <person name="Feng G."/>
            <person name="Li J."/>
            <person name="Zhu H."/>
        </authorList>
    </citation>
    <scope>NUCLEOTIDE SEQUENCE [LARGE SCALE GENOMIC DNA]</scope>
    <source>
        <strain evidence="3 4">RHCKG23</strain>
    </source>
</reference>
<proteinExistence type="predicted"/>
<feature type="transmembrane region" description="Helical" evidence="2">
    <location>
        <begin position="118"/>
        <end position="140"/>
    </location>
</feature>
<gene>
    <name evidence="3" type="ORF">QUG92_14680</name>
</gene>
<evidence type="ECO:0000313" key="4">
    <source>
        <dbReference type="Proteomes" id="UP001237823"/>
    </source>
</evidence>
<dbReference type="Proteomes" id="UP001237823">
    <property type="component" value="Unassembled WGS sequence"/>
</dbReference>
<dbReference type="Pfam" id="PF19779">
    <property type="entry name" value="DUF6264"/>
    <property type="match status" value="1"/>
</dbReference>
<dbReference type="RefSeq" id="WP_289459675.1">
    <property type="nucleotide sequence ID" value="NZ_JAUCML010000011.1"/>
</dbReference>
<dbReference type="InterPro" id="IPR046231">
    <property type="entry name" value="DUF6264"/>
</dbReference>
<accession>A0ABT7TAG9</accession>
<feature type="transmembrane region" description="Helical" evidence="2">
    <location>
        <begin position="85"/>
        <end position="112"/>
    </location>
</feature>
<feature type="region of interest" description="Disordered" evidence="1">
    <location>
        <begin position="1"/>
        <end position="23"/>
    </location>
</feature>
<name>A0ABT7TAG9_9MICO</name>
<organism evidence="3 4">
    <name type="scientific">Curtobacterium citri</name>
    <dbReference type="NCBI Taxonomy" id="3055139"/>
    <lineage>
        <taxon>Bacteria</taxon>
        <taxon>Bacillati</taxon>
        <taxon>Actinomycetota</taxon>
        <taxon>Actinomycetes</taxon>
        <taxon>Micrococcales</taxon>
        <taxon>Microbacteriaceae</taxon>
        <taxon>Curtobacterium</taxon>
    </lineage>
</organism>
<sequence>MTWSHPSGGPPQSSPSGPSGAERAAWERGGTTLFPAGRVADRVSTVLLLVSGAVLTVLAVVIGIIAVVSAAASCDAAAGCSPGRFLGGAAIAAGGSFVIGVVTVVLAIGAWVRRRSSWWIAAIGFVLAIAVVTWGGVVFAEATDGSAAGSVTASAASGPAEPTAG</sequence>
<keyword evidence="2" id="KW-0472">Membrane</keyword>
<protein>
    <submittedName>
        <fullName evidence="3">DUF6264 family protein</fullName>
    </submittedName>
</protein>
<comment type="caution">
    <text evidence="3">The sequence shown here is derived from an EMBL/GenBank/DDBJ whole genome shotgun (WGS) entry which is preliminary data.</text>
</comment>
<evidence type="ECO:0000256" key="2">
    <source>
        <dbReference type="SAM" id="Phobius"/>
    </source>
</evidence>
<evidence type="ECO:0000313" key="3">
    <source>
        <dbReference type="EMBL" id="MDM7886354.1"/>
    </source>
</evidence>
<keyword evidence="4" id="KW-1185">Reference proteome</keyword>
<feature type="transmembrane region" description="Helical" evidence="2">
    <location>
        <begin position="46"/>
        <end position="73"/>
    </location>
</feature>
<dbReference type="EMBL" id="JAUCML010000011">
    <property type="protein sequence ID" value="MDM7886354.1"/>
    <property type="molecule type" value="Genomic_DNA"/>
</dbReference>
<keyword evidence="2" id="KW-1133">Transmembrane helix</keyword>
<keyword evidence="2" id="KW-0812">Transmembrane</keyword>
<evidence type="ECO:0000256" key="1">
    <source>
        <dbReference type="SAM" id="MobiDB-lite"/>
    </source>
</evidence>